<dbReference type="SUPFAM" id="SSF55729">
    <property type="entry name" value="Acyl-CoA N-acyltransferases (Nat)"/>
    <property type="match status" value="1"/>
</dbReference>
<proteinExistence type="predicted"/>
<accession>A0A7D5TQZ3</accession>
<evidence type="ECO:0000256" key="2">
    <source>
        <dbReference type="SAM" id="MobiDB-lite"/>
    </source>
</evidence>
<feature type="domain" description="N-acetyltransferase" evidence="3">
    <location>
        <begin position="7"/>
        <end position="185"/>
    </location>
</feature>
<name>A0A7D5TQZ3_9EURY</name>
<dbReference type="Pfam" id="PF00583">
    <property type="entry name" value="Acetyltransf_1"/>
    <property type="match status" value="1"/>
</dbReference>
<dbReference type="PANTHER" id="PTHR13947:SF37">
    <property type="entry name" value="LD18367P"/>
    <property type="match status" value="1"/>
</dbReference>
<feature type="region of interest" description="Disordered" evidence="2">
    <location>
        <begin position="61"/>
        <end position="80"/>
    </location>
</feature>
<dbReference type="Gene3D" id="3.40.630.30">
    <property type="match status" value="1"/>
</dbReference>
<gene>
    <name evidence="4" type="ORF">HZS55_18805</name>
</gene>
<reference evidence="4 5" key="1">
    <citation type="submission" date="2020-07" db="EMBL/GenBank/DDBJ databases">
        <title>Halosimplex pelagicum sp. nov. and Halosimplex rubrum sp. nov., isolated from salted brown alga Laminaria, and emended description of the genus Halosimplex.</title>
        <authorList>
            <person name="Cui H."/>
        </authorList>
    </citation>
    <scope>NUCLEOTIDE SEQUENCE [LARGE SCALE GENOMIC DNA]</scope>
    <source>
        <strain evidence="4 5">R27</strain>
    </source>
</reference>
<evidence type="ECO:0000313" key="4">
    <source>
        <dbReference type="EMBL" id="QLH79214.1"/>
    </source>
</evidence>
<protein>
    <submittedName>
        <fullName evidence="4">GNAT family N-acetyltransferase</fullName>
    </submittedName>
</protein>
<evidence type="ECO:0000313" key="5">
    <source>
        <dbReference type="Proteomes" id="UP000509667"/>
    </source>
</evidence>
<dbReference type="PANTHER" id="PTHR13947">
    <property type="entry name" value="GNAT FAMILY N-ACETYLTRANSFERASE"/>
    <property type="match status" value="1"/>
</dbReference>
<dbReference type="RefSeq" id="WP_179909085.1">
    <property type="nucleotide sequence ID" value="NZ_CP058910.1"/>
</dbReference>
<dbReference type="EMBL" id="CP058910">
    <property type="protein sequence ID" value="QLH79214.1"/>
    <property type="molecule type" value="Genomic_DNA"/>
</dbReference>
<keyword evidence="1 4" id="KW-0808">Transferase</keyword>
<dbReference type="CDD" id="cd04301">
    <property type="entry name" value="NAT_SF"/>
    <property type="match status" value="1"/>
</dbReference>
<dbReference type="InterPro" id="IPR000182">
    <property type="entry name" value="GNAT_dom"/>
</dbReference>
<dbReference type="AlphaFoldDB" id="A0A7D5TQZ3"/>
<evidence type="ECO:0000259" key="3">
    <source>
        <dbReference type="PROSITE" id="PS51186"/>
    </source>
</evidence>
<organism evidence="4 5">
    <name type="scientific">Halosimplex rubrum</name>
    <dbReference type="NCBI Taxonomy" id="869889"/>
    <lineage>
        <taxon>Archaea</taxon>
        <taxon>Methanobacteriati</taxon>
        <taxon>Methanobacteriota</taxon>
        <taxon>Stenosarchaea group</taxon>
        <taxon>Halobacteria</taxon>
        <taxon>Halobacteriales</taxon>
        <taxon>Haloarculaceae</taxon>
        <taxon>Halosimplex</taxon>
    </lineage>
</organism>
<dbReference type="OrthoDB" id="125295at2157"/>
<dbReference type="GO" id="GO:0008080">
    <property type="term" value="F:N-acetyltransferase activity"/>
    <property type="evidence" value="ECO:0007669"/>
    <property type="project" value="InterPro"/>
</dbReference>
<dbReference type="Proteomes" id="UP000509667">
    <property type="component" value="Chromosome"/>
</dbReference>
<keyword evidence="5" id="KW-1185">Reference proteome</keyword>
<dbReference type="InterPro" id="IPR050769">
    <property type="entry name" value="NAT_camello-type"/>
</dbReference>
<dbReference type="InterPro" id="IPR016181">
    <property type="entry name" value="Acyl_CoA_acyltransferase"/>
</dbReference>
<dbReference type="PROSITE" id="PS51186">
    <property type="entry name" value="GNAT"/>
    <property type="match status" value="1"/>
</dbReference>
<sequence length="189" mass="21176">MAGSTDLTIRRYRAGDGERVRELNREAMAETPEWVVDAPDTDLEDVRDHYLDAGGEFLVGEVDRREASNGERGERTREPDSEIVATGAVEPLDGWMADRFDAAAGTGELSRVRVDPAMQGRGFGTRIVEELARRARRRGYRALVLNTGADNEQARGFYESLGYACVREETVDFDDVTLDLALYWRRVDG</sequence>
<evidence type="ECO:0000256" key="1">
    <source>
        <dbReference type="ARBA" id="ARBA00022679"/>
    </source>
</evidence>
<dbReference type="KEGG" id="hrr:HZS55_18805"/>
<dbReference type="GeneID" id="56079958"/>